<proteinExistence type="predicted"/>
<dbReference type="KEGG" id="etr:ETAE_1817"/>
<organism evidence="1 2">
    <name type="scientific">Edwardsiella piscicida</name>
    <dbReference type="NCBI Taxonomy" id="1263550"/>
    <lineage>
        <taxon>Bacteria</taxon>
        <taxon>Pseudomonadati</taxon>
        <taxon>Pseudomonadota</taxon>
        <taxon>Gammaproteobacteria</taxon>
        <taxon>Enterobacterales</taxon>
        <taxon>Hafniaceae</taxon>
        <taxon>Edwardsiella</taxon>
    </lineage>
</organism>
<sequence length="39" mass="4243">MISMNTANFTEMMGETTRAITARRPLISGCSAAYFTAII</sequence>
<accession>A0AAU8P7E9</accession>
<reference evidence="1 2" key="1">
    <citation type="journal article" date="2009" name="PLoS ONE">
        <title>Genome sequence of the versatile fish pathogen Edwardsiella tarda provides insights into its adaptation to broad host ranges and intracellular niches.</title>
        <authorList>
            <person name="Wang Q."/>
            <person name="Yang M."/>
            <person name="Xiao J."/>
            <person name="Wu H."/>
            <person name="Wang X."/>
            <person name="Lv Y."/>
            <person name="Xu L."/>
            <person name="Zheng H."/>
            <person name="Wang S."/>
            <person name="Zhao G."/>
            <person name="Liu Q."/>
            <person name="Zhang Y."/>
        </authorList>
    </citation>
    <scope>NUCLEOTIDE SEQUENCE [LARGE SCALE GENOMIC DNA]</scope>
    <source>
        <strain evidence="2">EIB202 / CCTCC M208068</strain>
    </source>
</reference>
<evidence type="ECO:0000313" key="2">
    <source>
        <dbReference type="Proteomes" id="UP000002634"/>
    </source>
</evidence>
<evidence type="ECO:0000313" key="1">
    <source>
        <dbReference type="EMBL" id="ACY84654.1"/>
    </source>
</evidence>
<dbReference type="EMBL" id="CP001135">
    <property type="protein sequence ID" value="ACY84654.1"/>
    <property type="molecule type" value="Genomic_DNA"/>
</dbReference>
<name>A0AAU8P7E9_EDWPI</name>
<dbReference type="AlphaFoldDB" id="A0AAU8P7E9"/>
<gene>
    <name evidence="1" type="ordered locus">ETAE_1817</name>
</gene>
<keyword evidence="2" id="KW-1185">Reference proteome</keyword>
<protein>
    <submittedName>
        <fullName evidence="1">Uncharacterized protein</fullName>
    </submittedName>
</protein>
<dbReference type="Proteomes" id="UP000002634">
    <property type="component" value="Chromosome"/>
</dbReference>